<dbReference type="InterPro" id="IPR047057">
    <property type="entry name" value="MerR_fam"/>
</dbReference>
<evidence type="ECO:0000256" key="1">
    <source>
        <dbReference type="ARBA" id="ARBA00023125"/>
    </source>
</evidence>
<dbReference type="GO" id="GO:0003700">
    <property type="term" value="F:DNA-binding transcription factor activity"/>
    <property type="evidence" value="ECO:0007669"/>
    <property type="project" value="InterPro"/>
</dbReference>
<dbReference type="PRINTS" id="PR00040">
    <property type="entry name" value="HTHMERR"/>
</dbReference>
<comment type="caution">
    <text evidence="4">The sequence shown here is derived from an EMBL/GenBank/DDBJ whole genome shotgun (WGS) entry which is preliminary data.</text>
</comment>
<proteinExistence type="predicted"/>
<organism evidence="4 5">
    <name type="scientific">Companilactobacillus suantsaicola</name>
    <dbReference type="NCBI Taxonomy" id="2487723"/>
    <lineage>
        <taxon>Bacteria</taxon>
        <taxon>Bacillati</taxon>
        <taxon>Bacillota</taxon>
        <taxon>Bacilli</taxon>
        <taxon>Lactobacillales</taxon>
        <taxon>Lactobacillaceae</taxon>
        <taxon>Companilactobacillus</taxon>
    </lineage>
</organism>
<evidence type="ECO:0000313" key="4">
    <source>
        <dbReference type="EMBL" id="TGD22365.1"/>
    </source>
</evidence>
<evidence type="ECO:0000256" key="2">
    <source>
        <dbReference type="SAM" id="Phobius"/>
    </source>
</evidence>
<dbReference type="EMBL" id="RKLY01000023">
    <property type="protein sequence ID" value="TGD22365.1"/>
    <property type="molecule type" value="Genomic_DNA"/>
</dbReference>
<dbReference type="SUPFAM" id="SSF46955">
    <property type="entry name" value="Putative DNA-binding domain"/>
    <property type="match status" value="1"/>
</dbReference>
<feature type="domain" description="HTH merR-type" evidence="3">
    <location>
        <begin position="3"/>
        <end position="72"/>
    </location>
</feature>
<dbReference type="OrthoDB" id="1894615at2"/>
<dbReference type="AlphaFoldDB" id="A0A4Z0JJX0"/>
<keyword evidence="2" id="KW-0472">Membrane</keyword>
<dbReference type="Pfam" id="PF13411">
    <property type="entry name" value="MerR_1"/>
    <property type="match status" value="1"/>
</dbReference>
<dbReference type="PROSITE" id="PS50937">
    <property type="entry name" value="HTH_MERR_2"/>
    <property type="match status" value="1"/>
</dbReference>
<keyword evidence="1" id="KW-0238">DNA-binding</keyword>
<sequence>MSEYTTGELAKLTNISVRTLQYYDDKSLLKPSKIVGNGRRIYTDNDLQKLKLILLLKNLGLSLKAISEIIESDNSITVLQLLLEQQQKALKDSLKDTKEQLRTVEELKNHLPQMEQVNLTTIDDIEKIMDNKSKLRKVHLRMLGYGLPMDILELGTLYWGITRHQWWPFAIAIVIVIIAAAWLSLYYFKNTNYICPNCGTEFKPNFKKAFFAKHNPKARKLTCPACGKKDYCVEVYDEKKPVMGR</sequence>
<dbReference type="GO" id="GO:0003677">
    <property type="term" value="F:DNA binding"/>
    <property type="evidence" value="ECO:0007669"/>
    <property type="project" value="UniProtKB-KW"/>
</dbReference>
<dbReference type="RefSeq" id="WP_135373576.1">
    <property type="nucleotide sequence ID" value="NZ_RKLY01000023.1"/>
</dbReference>
<evidence type="ECO:0000313" key="5">
    <source>
        <dbReference type="Proteomes" id="UP000298021"/>
    </source>
</evidence>
<feature type="transmembrane region" description="Helical" evidence="2">
    <location>
        <begin position="142"/>
        <end position="161"/>
    </location>
</feature>
<feature type="transmembrane region" description="Helical" evidence="2">
    <location>
        <begin position="167"/>
        <end position="188"/>
    </location>
</feature>
<dbReference type="PANTHER" id="PTHR30204:SF96">
    <property type="entry name" value="CHROMOSOME-ANCHORING PROTEIN RACA"/>
    <property type="match status" value="1"/>
</dbReference>
<protein>
    <submittedName>
        <fullName evidence="4">MerR family transcriptional regulator</fullName>
    </submittedName>
</protein>
<name>A0A4Z0JJX0_9LACO</name>
<dbReference type="Proteomes" id="UP000298021">
    <property type="component" value="Unassembled WGS sequence"/>
</dbReference>
<gene>
    <name evidence="4" type="ORF">EGT49_08970</name>
</gene>
<dbReference type="Gene3D" id="1.10.1660.10">
    <property type="match status" value="1"/>
</dbReference>
<reference evidence="4 5" key="1">
    <citation type="submission" date="2018-10" db="EMBL/GenBank/DDBJ databases">
        <title>Lactobacillus sp. R7 and Lactobacillus sp. R19 isolated from fermented mustard green product of Taiwan.</title>
        <authorList>
            <person name="Lin S.-T."/>
        </authorList>
    </citation>
    <scope>NUCLEOTIDE SEQUENCE [LARGE SCALE GENOMIC DNA]</scope>
    <source>
        <strain evidence="4 5">BCRC 81127</strain>
    </source>
</reference>
<evidence type="ECO:0000259" key="3">
    <source>
        <dbReference type="PROSITE" id="PS50937"/>
    </source>
</evidence>
<dbReference type="InterPro" id="IPR009061">
    <property type="entry name" value="DNA-bd_dom_put_sf"/>
</dbReference>
<keyword evidence="5" id="KW-1185">Reference proteome</keyword>
<keyword evidence="2" id="KW-0812">Transmembrane</keyword>
<dbReference type="InterPro" id="IPR000551">
    <property type="entry name" value="MerR-type_HTH_dom"/>
</dbReference>
<dbReference type="PANTHER" id="PTHR30204">
    <property type="entry name" value="REDOX-CYCLING DRUG-SENSING TRANSCRIPTIONAL ACTIVATOR SOXR"/>
    <property type="match status" value="1"/>
</dbReference>
<dbReference type="SMART" id="SM00422">
    <property type="entry name" value="HTH_MERR"/>
    <property type="match status" value="1"/>
</dbReference>
<accession>A0A4Z0JJX0</accession>
<keyword evidence="2" id="KW-1133">Transmembrane helix</keyword>